<gene>
    <name evidence="2" type="ORF">FH039_06620</name>
</gene>
<protein>
    <recommendedName>
        <fullName evidence="4">Type II toxin-antitoxin system RelE/ParE family toxin</fullName>
    </recommendedName>
</protein>
<reference evidence="2 3" key="1">
    <citation type="submission" date="2019-06" db="EMBL/GenBank/DDBJ databases">
        <title>Thermococcus indicus sp. nov., a Fe(III)-reducing hyperthermophilic archaeon isolated from the Onnuri vent field of the Central Indian Ocean ridge.</title>
        <authorList>
            <person name="Lim J.K."/>
            <person name="Kim Y.J."/>
            <person name="Kwon K.K."/>
        </authorList>
    </citation>
    <scope>NUCLEOTIDE SEQUENCE [LARGE SCALE GENOMIC DNA]</scope>
    <source>
        <strain evidence="2 3">IOH1</strain>
    </source>
</reference>
<dbReference type="SUPFAM" id="SSF143011">
    <property type="entry name" value="RelE-like"/>
    <property type="match status" value="1"/>
</dbReference>
<organism evidence="2 3">
    <name type="scientific">Thermococcus indicus</name>
    <dbReference type="NCBI Taxonomy" id="2586643"/>
    <lineage>
        <taxon>Archaea</taxon>
        <taxon>Methanobacteriati</taxon>
        <taxon>Methanobacteriota</taxon>
        <taxon>Thermococci</taxon>
        <taxon>Thermococcales</taxon>
        <taxon>Thermococcaceae</taxon>
        <taxon>Thermococcus</taxon>
    </lineage>
</organism>
<evidence type="ECO:0008006" key="4">
    <source>
        <dbReference type="Google" id="ProtNLM"/>
    </source>
</evidence>
<dbReference type="AlphaFoldDB" id="A0A4Y5SKM0"/>
<evidence type="ECO:0000256" key="1">
    <source>
        <dbReference type="ARBA" id="ARBA00022649"/>
    </source>
</evidence>
<dbReference type="RefSeq" id="WP_139680678.1">
    <property type="nucleotide sequence ID" value="NZ_CP040846.1"/>
</dbReference>
<dbReference type="GeneID" id="95973519"/>
<dbReference type="EMBL" id="CP040846">
    <property type="protein sequence ID" value="QDA31335.1"/>
    <property type="molecule type" value="Genomic_DNA"/>
</dbReference>
<dbReference type="InterPro" id="IPR007712">
    <property type="entry name" value="RelE/ParE_toxin"/>
</dbReference>
<proteinExistence type="predicted"/>
<dbReference type="InterPro" id="IPR035093">
    <property type="entry name" value="RelE/ParE_toxin_dom_sf"/>
</dbReference>
<sequence>MSPPAQFIKVDTKEPAHIKKLVESIEALRVDPDSPVPRGYDVGRVKSMKVKGFPAYVLRLGGYRVFYGVDWEDKVIYLAKIGPREGPISVNPPKSPRVS</sequence>
<dbReference type="KEGG" id="tic:FH039_06620"/>
<keyword evidence="3" id="KW-1185">Reference proteome</keyword>
<evidence type="ECO:0000313" key="3">
    <source>
        <dbReference type="Proteomes" id="UP000306007"/>
    </source>
</evidence>
<dbReference type="Gene3D" id="3.30.2310.20">
    <property type="entry name" value="RelE-like"/>
    <property type="match status" value="1"/>
</dbReference>
<name>A0A4Y5SKM0_9EURY</name>
<evidence type="ECO:0000313" key="2">
    <source>
        <dbReference type="EMBL" id="QDA31335.1"/>
    </source>
</evidence>
<keyword evidence="1" id="KW-1277">Toxin-antitoxin system</keyword>
<accession>A0A4Y5SKM0</accession>
<dbReference type="Pfam" id="PF05016">
    <property type="entry name" value="ParE_toxin"/>
    <property type="match status" value="1"/>
</dbReference>
<dbReference type="Proteomes" id="UP000306007">
    <property type="component" value="Chromosome"/>
</dbReference>